<dbReference type="GO" id="GO:0006261">
    <property type="term" value="P:DNA-templated DNA replication"/>
    <property type="evidence" value="ECO:0007669"/>
    <property type="project" value="TreeGrafter"/>
</dbReference>
<dbReference type="InterPro" id="IPR027417">
    <property type="entry name" value="P-loop_NTPase"/>
</dbReference>
<protein>
    <submittedName>
        <fullName evidence="2">DNA polymerase-3 subunit delta</fullName>
    </submittedName>
</protein>
<accession>A0A4R7HYF7</accession>
<dbReference type="InterPro" id="IPR050238">
    <property type="entry name" value="DNA_Rep/Repair_Clamp_Loader"/>
</dbReference>
<dbReference type="PANTHER" id="PTHR11669:SF8">
    <property type="entry name" value="DNA POLYMERASE III SUBUNIT DELTA"/>
    <property type="match status" value="1"/>
</dbReference>
<feature type="compositionally biased region" description="Basic and acidic residues" evidence="1">
    <location>
        <begin position="264"/>
        <end position="275"/>
    </location>
</feature>
<dbReference type="PANTHER" id="PTHR11669">
    <property type="entry name" value="REPLICATION FACTOR C / DNA POLYMERASE III GAMMA-TAU SUBUNIT"/>
    <property type="match status" value="1"/>
</dbReference>
<dbReference type="AlphaFoldDB" id="A0A4R7HYF7"/>
<name>A0A4R7HYF7_9ACTN</name>
<comment type="caution">
    <text evidence="2">The sequence shown here is derived from an EMBL/GenBank/DDBJ whole genome shotgun (WGS) entry which is preliminary data.</text>
</comment>
<dbReference type="SUPFAM" id="SSF52540">
    <property type="entry name" value="P-loop containing nucleoside triphosphate hydrolases"/>
    <property type="match status" value="1"/>
</dbReference>
<sequence length="347" mass="37854">MSTVWDGVVGQPTAVDLLRRAAANPVHAYLFVGPAGSTKKEAARAFTARLLTGGDDPTTRDAELVLRGEHPDVREVEREGARISFDQAREISRIASLAPTESDRKVMILDEFHLLSPEGAALLLKTIEEPPPSTTFLILADTIPHDLITISSRCARIDFRVITDGDIAARLVADGHDAEAAQVAARAAAGNLDRARVLASDPALVERRNAFASAPRELDGNGTTVMRLVDQLLALIESAAGPLSERQATEIAELDERIERYGERGSGKKALETRHKREQRRHRTDEIRSGLTVMAGVYRDALVGGSARRPDEIADAVDRLHQAMEALERNPNEPLLLQNLLWSLPSI</sequence>
<dbReference type="Proteomes" id="UP000294558">
    <property type="component" value="Unassembled WGS sequence"/>
</dbReference>
<evidence type="ECO:0000313" key="2">
    <source>
        <dbReference type="EMBL" id="TDT15183.1"/>
    </source>
</evidence>
<dbReference type="EMBL" id="SOAU01000001">
    <property type="protein sequence ID" value="TDT15183.1"/>
    <property type="molecule type" value="Genomic_DNA"/>
</dbReference>
<evidence type="ECO:0000256" key="1">
    <source>
        <dbReference type="SAM" id="MobiDB-lite"/>
    </source>
</evidence>
<keyword evidence="3" id="KW-1185">Reference proteome</keyword>
<gene>
    <name evidence="2" type="ORF">BDK89_0747</name>
</gene>
<dbReference type="RefSeq" id="WP_133867657.1">
    <property type="nucleotide sequence ID" value="NZ_JAVJPS010000007.1"/>
</dbReference>
<reference evidence="2 3" key="1">
    <citation type="submission" date="2019-03" db="EMBL/GenBank/DDBJ databases">
        <title>Sequencing the genomes of 1000 actinobacteria strains.</title>
        <authorList>
            <person name="Klenk H.-P."/>
        </authorList>
    </citation>
    <scope>NUCLEOTIDE SEQUENCE [LARGE SCALE GENOMIC DNA]</scope>
    <source>
        <strain evidence="2 3">DSM 18936</strain>
    </source>
</reference>
<organism evidence="2 3">
    <name type="scientific">Ilumatobacter fluminis</name>
    <dbReference type="NCBI Taxonomy" id="467091"/>
    <lineage>
        <taxon>Bacteria</taxon>
        <taxon>Bacillati</taxon>
        <taxon>Actinomycetota</taxon>
        <taxon>Acidimicrobiia</taxon>
        <taxon>Acidimicrobiales</taxon>
        <taxon>Ilumatobacteraceae</taxon>
        <taxon>Ilumatobacter</taxon>
    </lineage>
</organism>
<proteinExistence type="predicted"/>
<dbReference type="Pfam" id="PF13177">
    <property type="entry name" value="DNA_pol3_delta2"/>
    <property type="match status" value="1"/>
</dbReference>
<dbReference type="OrthoDB" id="9809531at2"/>
<evidence type="ECO:0000313" key="3">
    <source>
        <dbReference type="Proteomes" id="UP000294558"/>
    </source>
</evidence>
<dbReference type="Gene3D" id="3.40.50.300">
    <property type="entry name" value="P-loop containing nucleotide triphosphate hydrolases"/>
    <property type="match status" value="1"/>
</dbReference>
<feature type="region of interest" description="Disordered" evidence="1">
    <location>
        <begin position="264"/>
        <end position="284"/>
    </location>
</feature>